<dbReference type="PANTHER" id="PTHR42792:SF1">
    <property type="entry name" value="FLAGELLAR HOOK-ASSOCIATED PROTEIN 3"/>
    <property type="match status" value="1"/>
</dbReference>
<gene>
    <name evidence="1" type="ORF">NK718_02120</name>
</gene>
<name>A0ABT1L7G1_9HYPH</name>
<sequence>MTVLWPTAASVSQDSVRTRQTASMFTQLRGTAEDLQRQLSTGQVADTWAGLGADRFRSLDLRARLANFDTWSDTISRTQTRLTLIDQFIGQIDKNRTSLRNELSPSGPVFLSSNQTVGQDIARSRLSEAIDMLNQQVDGVYFFAGRASDTKPVLPMATLLDGVGAQAGLRTLIDERRQADLGTGTGRLATSIAGATVSVTEDAAPFGMKLASVTSNLANATTTAPAGAPPSASVTLAGDPRDGDTLTFTFNLPDGGTTDIVLTARTTDNPGVGDDFAIGATPADTAANLKAALDTQIARKAATALSAASAMATARDFFRTDGTAPTRVVGPPFASATATTAGTAADTVIWYRGDTSADPRATTTARVDEGQPVGVGGQANEPAFAETLAQLAVLATETYPSSDANRVERYGEMVARAKAPAGAQTLQEIQQDFGIASARVATAKARNRDTQGTLKDALSGIEQPDTNTVVAALLSVQNRLQASYETTSMLSKMSLVNYLG</sequence>
<organism evidence="1 2">
    <name type="scientific">Alsobacter ponti</name>
    <dbReference type="NCBI Taxonomy" id="2962936"/>
    <lineage>
        <taxon>Bacteria</taxon>
        <taxon>Pseudomonadati</taxon>
        <taxon>Pseudomonadota</taxon>
        <taxon>Alphaproteobacteria</taxon>
        <taxon>Hyphomicrobiales</taxon>
        <taxon>Alsobacteraceae</taxon>
        <taxon>Alsobacter</taxon>
    </lineage>
</organism>
<keyword evidence="1" id="KW-0966">Cell projection</keyword>
<keyword evidence="1" id="KW-0282">Flagellum</keyword>
<dbReference type="Proteomes" id="UP001205890">
    <property type="component" value="Unassembled WGS sequence"/>
</dbReference>
<proteinExistence type="predicted"/>
<dbReference type="InterPro" id="IPR001492">
    <property type="entry name" value="Flagellin"/>
</dbReference>
<protein>
    <submittedName>
        <fullName evidence="1">Flagellin</fullName>
    </submittedName>
</protein>
<evidence type="ECO:0000313" key="1">
    <source>
        <dbReference type="EMBL" id="MCP8937299.1"/>
    </source>
</evidence>
<dbReference type="PANTHER" id="PTHR42792">
    <property type="entry name" value="FLAGELLIN"/>
    <property type="match status" value="1"/>
</dbReference>
<dbReference type="EMBL" id="JANCLU010000001">
    <property type="protein sequence ID" value="MCP8937299.1"/>
    <property type="molecule type" value="Genomic_DNA"/>
</dbReference>
<accession>A0ABT1L7G1</accession>
<dbReference type="RefSeq" id="WP_254738120.1">
    <property type="nucleotide sequence ID" value="NZ_JANCLU010000001.1"/>
</dbReference>
<comment type="caution">
    <text evidence="1">The sequence shown here is derived from an EMBL/GenBank/DDBJ whole genome shotgun (WGS) entry which is preliminary data.</text>
</comment>
<keyword evidence="2" id="KW-1185">Reference proteome</keyword>
<evidence type="ECO:0000313" key="2">
    <source>
        <dbReference type="Proteomes" id="UP001205890"/>
    </source>
</evidence>
<keyword evidence="1" id="KW-0969">Cilium</keyword>
<reference evidence="1 2" key="1">
    <citation type="submission" date="2022-07" db="EMBL/GenBank/DDBJ databases">
        <authorList>
            <person name="Li W.-J."/>
            <person name="Deng Q.-Q."/>
        </authorList>
    </citation>
    <scope>NUCLEOTIDE SEQUENCE [LARGE SCALE GENOMIC DNA]</scope>
    <source>
        <strain evidence="1 2">SYSU M60028</strain>
    </source>
</reference>
<dbReference type="SUPFAM" id="SSF64518">
    <property type="entry name" value="Phase 1 flagellin"/>
    <property type="match status" value="1"/>
</dbReference>